<dbReference type="InterPro" id="IPR058693">
    <property type="entry name" value="Fn3_SaeA_3rd"/>
</dbReference>
<gene>
    <name evidence="8" type="ORF">LAUMK13_05535</name>
</gene>
<proteinExistence type="predicted"/>
<feature type="domain" description="SaeA first Fn3-like" evidence="3">
    <location>
        <begin position="148"/>
        <end position="239"/>
    </location>
</feature>
<evidence type="ECO:0000313" key="9">
    <source>
        <dbReference type="Proteomes" id="UP000267289"/>
    </source>
</evidence>
<dbReference type="InterPro" id="IPR058694">
    <property type="entry name" value="Fn3_SaeA_4th"/>
</dbReference>
<keyword evidence="9" id="KW-1185">Reference proteome</keyword>
<dbReference type="InterPro" id="IPR058695">
    <property type="entry name" value="SaeA_N"/>
</dbReference>
<dbReference type="InterPro" id="IPR058692">
    <property type="entry name" value="Fn3_SaeA_2nd"/>
</dbReference>
<feature type="domain" description="SaeA fourth Fn3-like" evidence="6">
    <location>
        <begin position="458"/>
        <end position="550"/>
    </location>
</feature>
<evidence type="ECO:0000313" key="8">
    <source>
        <dbReference type="EMBL" id="VBA45805.1"/>
    </source>
</evidence>
<dbReference type="RefSeq" id="WP_075544870.1">
    <property type="nucleotide sequence ID" value="NZ_UPHQ01000306.1"/>
</dbReference>
<dbReference type="InterPro" id="IPR058696">
    <property type="entry name" value="Fn3_SaeA_5th"/>
</dbReference>
<feature type="domain" description="SaeA N-terminal" evidence="2">
    <location>
        <begin position="14"/>
        <end position="74"/>
    </location>
</feature>
<evidence type="ECO:0000259" key="4">
    <source>
        <dbReference type="Pfam" id="PF25833"/>
    </source>
</evidence>
<feature type="domain" description="SaeA second Fn3-like" evidence="4">
    <location>
        <begin position="243"/>
        <end position="332"/>
    </location>
</feature>
<evidence type="ECO:0000259" key="2">
    <source>
        <dbReference type="Pfam" id="PF25831"/>
    </source>
</evidence>
<organism evidence="8 9">
    <name type="scientific">Mycobacterium innocens</name>
    <dbReference type="NCBI Taxonomy" id="2341083"/>
    <lineage>
        <taxon>Bacteria</taxon>
        <taxon>Bacillati</taxon>
        <taxon>Actinomycetota</taxon>
        <taxon>Actinomycetes</taxon>
        <taxon>Mycobacteriales</taxon>
        <taxon>Mycobacteriaceae</taxon>
        <taxon>Mycobacterium</taxon>
    </lineage>
</organism>
<protein>
    <submittedName>
        <fullName evidence="8">Uncharacterized protein</fullName>
    </submittedName>
</protein>
<dbReference type="Pfam" id="PF25834">
    <property type="entry name" value="Fn3_SaeA_4th"/>
    <property type="match status" value="1"/>
</dbReference>
<dbReference type="OrthoDB" id="4362456at2"/>
<dbReference type="Pfam" id="PF25831">
    <property type="entry name" value="SaeA_1st"/>
    <property type="match status" value="1"/>
</dbReference>
<dbReference type="EMBL" id="UPHQ01000306">
    <property type="protein sequence ID" value="VBA45805.1"/>
    <property type="molecule type" value="Genomic_DNA"/>
</dbReference>
<evidence type="ECO:0000256" key="1">
    <source>
        <dbReference type="SAM" id="MobiDB-lite"/>
    </source>
</evidence>
<dbReference type="Pfam" id="PF25832">
    <property type="entry name" value="Fn3_SaeA_2nd"/>
    <property type="match status" value="1"/>
</dbReference>
<sequence length="686" mass="73171">MPDPRHAADADDPRLTALIGWRQRLIDSGAVSQARFKETHLRLILRSGRTEVEQIRAMLPGSVAEHAEDLAALLAELSAAEGGGADHPPAPLAAVEPDESDVAKEDASTSGRLDETALHAGDFAAYTFGEQPGLPATITPKSRGDATQEVAGYELAWPPYPPTADTGDVVVVYRLVSEEDSAPYSPDRARLVAATTVTSAVDTAPGSGAVRYYQVWVNVGATRAEALAAQPIKHAEGVVVSPVRDCVVRQDSGRVIGSWTVPAAVSAVFVSRIPSHDAKREGPQHRILLDRDNLAGFVDLDAAPGQRYVYRVRAAVPVDGVLRLSGAVDTEVDIAAVLTPVTDLSVTAIPTADGIFELSWTAPPVGQVAIYRGQSGPMAGAQSVELAEAALEQVGLTPDLRLTQPVTGTAVAPGQTRSVMTGVSWPDGWSRAYFTPVTLMAGRALLGTTLGSVRTGVIRDVDLTEYCNKQVLTFDWPEGAAMVVVYLAPKGYDARHGLTGTSFEITLEQYEKYGGLQLANGKLPVGGCSLHLVPVAFSAGRRSVGAVRSIEYAGLLRLQYAVRLGRDHEGRPSHATIYLRSEHDLPGSPAFVLINHPDRIPLSHTDGEAIDVAPLDTQGRLAATRSKELRWNALTTTGTEEAWAADLRGRRGWIRLFVNAPSAARLRTIALLDPPIRNLHLSVITP</sequence>
<dbReference type="Pfam" id="PF25835">
    <property type="entry name" value="Fn3_SaeA_5th"/>
    <property type="match status" value="1"/>
</dbReference>
<dbReference type="InterPro" id="IPR058691">
    <property type="entry name" value="Fn3_SaeA_1st"/>
</dbReference>
<accession>A0A498QHQ3</accession>
<dbReference type="AlphaFoldDB" id="A0A498QHQ3"/>
<evidence type="ECO:0000259" key="6">
    <source>
        <dbReference type="Pfam" id="PF25835"/>
    </source>
</evidence>
<dbReference type="Pfam" id="PF25833">
    <property type="entry name" value="Fn3_SaeA_3rd"/>
    <property type="match status" value="1"/>
</dbReference>
<feature type="domain" description="SaeA fifth Fn3-like" evidence="7">
    <location>
        <begin position="555"/>
        <end position="679"/>
    </location>
</feature>
<name>A0A498QHQ3_9MYCO</name>
<feature type="region of interest" description="Disordered" evidence="1">
    <location>
        <begin position="81"/>
        <end position="101"/>
    </location>
</feature>
<dbReference type="Pfam" id="PF25836">
    <property type="entry name" value="Fn3_SaeA_6th"/>
    <property type="match status" value="1"/>
</dbReference>
<evidence type="ECO:0000259" key="5">
    <source>
        <dbReference type="Pfam" id="PF25834"/>
    </source>
</evidence>
<dbReference type="Proteomes" id="UP000267289">
    <property type="component" value="Unassembled WGS sequence"/>
</dbReference>
<reference evidence="8 9" key="1">
    <citation type="submission" date="2018-09" db="EMBL/GenBank/DDBJ databases">
        <authorList>
            <person name="Tagini F."/>
        </authorList>
    </citation>
    <scope>NUCLEOTIDE SEQUENCE [LARGE SCALE GENOMIC DNA]</scope>
    <source>
        <strain evidence="8 9">MK13</strain>
    </source>
</reference>
<feature type="domain" description="SaeA third Fn3-like" evidence="5">
    <location>
        <begin position="353"/>
        <end position="449"/>
    </location>
</feature>
<evidence type="ECO:0000259" key="3">
    <source>
        <dbReference type="Pfam" id="PF25832"/>
    </source>
</evidence>
<evidence type="ECO:0000259" key="7">
    <source>
        <dbReference type="Pfam" id="PF25836"/>
    </source>
</evidence>